<comment type="caution">
    <text evidence="1">The sequence shown here is derived from an EMBL/GenBank/DDBJ whole genome shotgun (WGS) entry which is preliminary data.</text>
</comment>
<accession>X7ZZ81</accession>
<evidence type="ECO:0000313" key="2">
    <source>
        <dbReference type="EMBL" id="EUA27903.1"/>
    </source>
</evidence>
<organism evidence="1">
    <name type="scientific">Mycobacterium xenopi 4042</name>
    <dbReference type="NCBI Taxonomy" id="1299334"/>
    <lineage>
        <taxon>Bacteria</taxon>
        <taxon>Bacillati</taxon>
        <taxon>Actinomycetota</taxon>
        <taxon>Actinomycetes</taxon>
        <taxon>Mycobacteriales</taxon>
        <taxon>Mycobacteriaceae</taxon>
        <taxon>Mycobacterium</taxon>
    </lineage>
</organism>
<dbReference type="PATRIC" id="fig|1299334.3.peg.6730"/>
<name>X7ZZ81_MYCXE</name>
<evidence type="ECO:0000313" key="1">
    <source>
        <dbReference type="EMBL" id="EUA24038.1"/>
    </source>
</evidence>
<dbReference type="EMBL" id="JAOB01000062">
    <property type="protein sequence ID" value="EUA27903.1"/>
    <property type="molecule type" value="Genomic_DNA"/>
</dbReference>
<sequence>MPRTADRASVSTCLHELNQSVAITDYAHDRTRCCASLWMTMMASLGLTTSR</sequence>
<reference evidence="1" key="1">
    <citation type="submission" date="2014-01" db="EMBL/GenBank/DDBJ databases">
        <authorList>
            <person name="Brown-Elliot B."/>
            <person name="Wallace R."/>
            <person name="Lenaerts A."/>
            <person name="Ordway D."/>
            <person name="DeGroote M.A."/>
            <person name="Parker T."/>
            <person name="Sizemore C."/>
            <person name="Tallon L.J."/>
            <person name="Sadzewicz L.K."/>
            <person name="Sengamalay N."/>
            <person name="Fraser C.M."/>
            <person name="Hine E."/>
            <person name="Shefchek K.A."/>
            <person name="Das S.P."/>
            <person name="Tettelin H."/>
        </authorList>
    </citation>
    <scope>NUCLEOTIDE SEQUENCE [LARGE SCALE GENOMIC DNA]</scope>
    <source>
        <strain evidence="1">4042</strain>
    </source>
</reference>
<proteinExistence type="predicted"/>
<dbReference type="EMBL" id="JAOB01000068">
    <property type="protein sequence ID" value="EUA24038.1"/>
    <property type="molecule type" value="Genomic_DNA"/>
</dbReference>
<gene>
    <name evidence="1" type="ORF">I553_3526</name>
    <name evidence="2" type="ORF">I553_9236</name>
</gene>
<protein>
    <submittedName>
        <fullName evidence="1">Uncharacterized protein</fullName>
    </submittedName>
</protein>
<dbReference type="AlphaFoldDB" id="X7ZZ81"/>